<dbReference type="EMBL" id="SDEE01000548">
    <property type="protein sequence ID" value="RXW15477.1"/>
    <property type="molecule type" value="Genomic_DNA"/>
</dbReference>
<evidence type="ECO:0000313" key="3">
    <source>
        <dbReference type="EMBL" id="RXW15477.1"/>
    </source>
</evidence>
<feature type="compositionally biased region" description="Acidic residues" evidence="1">
    <location>
        <begin position="186"/>
        <end position="199"/>
    </location>
</feature>
<evidence type="ECO:0000256" key="1">
    <source>
        <dbReference type="SAM" id="MobiDB-lite"/>
    </source>
</evidence>
<feature type="compositionally biased region" description="Polar residues" evidence="1">
    <location>
        <begin position="130"/>
        <end position="139"/>
    </location>
</feature>
<evidence type="ECO:0000313" key="4">
    <source>
        <dbReference type="Proteomes" id="UP000290288"/>
    </source>
</evidence>
<comment type="caution">
    <text evidence="3">The sequence shown here is derived from an EMBL/GenBank/DDBJ whole genome shotgun (WGS) entry which is preliminary data.</text>
</comment>
<feature type="domain" description="Nucleoplasmin-like" evidence="2">
    <location>
        <begin position="11"/>
        <end position="112"/>
    </location>
</feature>
<reference evidence="3 4" key="1">
    <citation type="submission" date="2019-01" db="EMBL/GenBank/DDBJ databases">
        <title>Draft genome sequence of Psathyrella aberdarensis IHI B618.</title>
        <authorList>
            <person name="Buettner E."/>
            <person name="Kellner H."/>
        </authorList>
    </citation>
    <scope>NUCLEOTIDE SEQUENCE [LARGE SCALE GENOMIC DNA]</scope>
    <source>
        <strain evidence="3 4">IHI B618</strain>
    </source>
</reference>
<dbReference type="Proteomes" id="UP000290288">
    <property type="component" value="Unassembled WGS sequence"/>
</dbReference>
<name>A0A4Q2D7J3_9AGAR</name>
<dbReference type="Pfam" id="PF17800">
    <property type="entry name" value="NPL"/>
    <property type="match status" value="1"/>
</dbReference>
<proteinExistence type="predicted"/>
<organism evidence="3 4">
    <name type="scientific">Candolleomyces aberdarensis</name>
    <dbReference type="NCBI Taxonomy" id="2316362"/>
    <lineage>
        <taxon>Eukaryota</taxon>
        <taxon>Fungi</taxon>
        <taxon>Dikarya</taxon>
        <taxon>Basidiomycota</taxon>
        <taxon>Agaricomycotina</taxon>
        <taxon>Agaricomycetes</taxon>
        <taxon>Agaricomycetidae</taxon>
        <taxon>Agaricales</taxon>
        <taxon>Agaricineae</taxon>
        <taxon>Psathyrellaceae</taxon>
        <taxon>Candolleomyces</taxon>
    </lineage>
</organism>
<feature type="region of interest" description="Disordered" evidence="1">
    <location>
        <begin position="124"/>
        <end position="225"/>
    </location>
</feature>
<keyword evidence="4" id="KW-1185">Reference proteome</keyword>
<dbReference type="AlphaFoldDB" id="A0A4Q2D7J3"/>
<feature type="compositionally biased region" description="Low complexity" evidence="1">
    <location>
        <begin position="200"/>
        <end position="210"/>
    </location>
</feature>
<sequence>MTHIVEKPVSFWSTNVPSNGGVTVTPDDGEPIIITNASFQLNLENLFTLPLSDAHCTLEFTYPIGGKEYTVPIALFSRHVFEQARLDLRLEPGNGYHFDVSSPFGVDILGHVLQVEIPATKVKKGGPVTCKTSVPNATAAQPDKRKNAATADPKPKQKVKAKVHPEPKKSKAKNSRGKGAAKEDDPGGEETSSDEEGEGQEAPAAPAAAKVTRKRTKVTNSKNDD</sequence>
<evidence type="ECO:0000259" key="2">
    <source>
        <dbReference type="Pfam" id="PF17800"/>
    </source>
</evidence>
<dbReference type="InterPro" id="IPR041232">
    <property type="entry name" value="NPL"/>
</dbReference>
<gene>
    <name evidence="3" type="ORF">EST38_g10378</name>
</gene>
<protein>
    <recommendedName>
        <fullName evidence="2">Nucleoplasmin-like domain-containing protein</fullName>
    </recommendedName>
</protein>
<accession>A0A4Q2D7J3</accession>